<sequence>MKTYPYKLETHMHTVHNSDCAKLEPRRAAEVYAKRGYKGVICTNHFNRHDCGYLRKAYDAGEDADAIELYLRDFYELKRAGKELGLDVFCGAEISPDGTTYYKNSPPYREFLILGVTPEELKEGGEALLEKDQRGLFKWCDERGALLLQAHPFREICTPGDPRFLHGAEIANLHPLHNSKNKKAAAFVRENDLIGTGGSDFHFPLGIGGGVLLPRAPKDDKDLAALLKTRDFKVIKSRFRGKIV</sequence>
<dbReference type="Proteomes" id="UP000824145">
    <property type="component" value="Unassembled WGS sequence"/>
</dbReference>
<dbReference type="PANTHER" id="PTHR42924:SF3">
    <property type="entry name" value="POLYMERASE_HISTIDINOL PHOSPHATASE N-TERMINAL DOMAIN-CONTAINING PROTEIN"/>
    <property type="match status" value="1"/>
</dbReference>
<name>A0A9D1MMQ0_9FIRM</name>
<dbReference type="GO" id="GO:0004534">
    <property type="term" value="F:5'-3' RNA exonuclease activity"/>
    <property type="evidence" value="ECO:0007669"/>
    <property type="project" value="TreeGrafter"/>
</dbReference>
<dbReference type="Gene3D" id="3.20.20.140">
    <property type="entry name" value="Metal-dependent hydrolases"/>
    <property type="match status" value="1"/>
</dbReference>
<dbReference type="InterPro" id="IPR052018">
    <property type="entry name" value="PHP_domain"/>
</dbReference>
<dbReference type="PANTHER" id="PTHR42924">
    <property type="entry name" value="EXONUCLEASE"/>
    <property type="match status" value="1"/>
</dbReference>
<gene>
    <name evidence="1" type="ORF">IAB07_05145</name>
</gene>
<dbReference type="SUPFAM" id="SSF89550">
    <property type="entry name" value="PHP domain-like"/>
    <property type="match status" value="1"/>
</dbReference>
<protein>
    <recommendedName>
        <fullName evidence="3">PHP domain-containing protein</fullName>
    </recommendedName>
</protein>
<dbReference type="GO" id="GO:0035312">
    <property type="term" value="F:5'-3' DNA exonuclease activity"/>
    <property type="evidence" value="ECO:0007669"/>
    <property type="project" value="TreeGrafter"/>
</dbReference>
<dbReference type="AlphaFoldDB" id="A0A9D1MMQ0"/>
<comment type="caution">
    <text evidence="1">The sequence shown here is derived from an EMBL/GenBank/DDBJ whole genome shotgun (WGS) entry which is preliminary data.</text>
</comment>
<accession>A0A9D1MMQ0</accession>
<reference evidence="1" key="2">
    <citation type="journal article" date="2021" name="PeerJ">
        <title>Extensive microbial diversity within the chicken gut microbiome revealed by metagenomics and culture.</title>
        <authorList>
            <person name="Gilroy R."/>
            <person name="Ravi A."/>
            <person name="Getino M."/>
            <person name="Pursley I."/>
            <person name="Horton D.L."/>
            <person name="Alikhan N.F."/>
            <person name="Baker D."/>
            <person name="Gharbi K."/>
            <person name="Hall N."/>
            <person name="Watson M."/>
            <person name="Adriaenssens E.M."/>
            <person name="Foster-Nyarko E."/>
            <person name="Jarju S."/>
            <person name="Secka A."/>
            <person name="Antonio M."/>
            <person name="Oren A."/>
            <person name="Chaudhuri R.R."/>
            <person name="La Ragione R."/>
            <person name="Hildebrand F."/>
            <person name="Pallen M.J."/>
        </authorList>
    </citation>
    <scope>NUCLEOTIDE SEQUENCE</scope>
    <source>
        <strain evidence="1">9366</strain>
    </source>
</reference>
<evidence type="ECO:0000313" key="1">
    <source>
        <dbReference type="EMBL" id="HIU63131.1"/>
    </source>
</evidence>
<dbReference type="EMBL" id="DVNJ01000029">
    <property type="protein sequence ID" value="HIU63131.1"/>
    <property type="molecule type" value="Genomic_DNA"/>
</dbReference>
<reference evidence="1" key="1">
    <citation type="submission" date="2020-10" db="EMBL/GenBank/DDBJ databases">
        <authorList>
            <person name="Gilroy R."/>
        </authorList>
    </citation>
    <scope>NUCLEOTIDE SEQUENCE</scope>
    <source>
        <strain evidence="1">9366</strain>
    </source>
</reference>
<organism evidence="1 2">
    <name type="scientific">Candidatus Caccalectryoclostridium excrementigallinarum</name>
    <dbReference type="NCBI Taxonomy" id="2840710"/>
    <lineage>
        <taxon>Bacteria</taxon>
        <taxon>Bacillati</taxon>
        <taxon>Bacillota</taxon>
        <taxon>Clostridia</taxon>
        <taxon>Christensenellales</taxon>
        <taxon>Christensenellaceae</taxon>
        <taxon>Christensenellaceae incertae sedis</taxon>
        <taxon>Candidatus Caccalectryoclostridium</taxon>
    </lineage>
</organism>
<evidence type="ECO:0008006" key="3">
    <source>
        <dbReference type="Google" id="ProtNLM"/>
    </source>
</evidence>
<evidence type="ECO:0000313" key="2">
    <source>
        <dbReference type="Proteomes" id="UP000824145"/>
    </source>
</evidence>
<dbReference type="InterPro" id="IPR016195">
    <property type="entry name" value="Pol/histidinol_Pase-like"/>
</dbReference>
<dbReference type="Pfam" id="PF13263">
    <property type="entry name" value="PHP_C"/>
    <property type="match status" value="1"/>
</dbReference>
<proteinExistence type="predicted"/>